<accession>A0A9X9LMC2</accession>
<reference evidence="1 2" key="1">
    <citation type="submission" date="2018-10" db="EMBL/GenBank/DDBJ databases">
        <authorList>
            <person name="Ekblom R."/>
            <person name="Jareborg N."/>
        </authorList>
    </citation>
    <scope>NUCLEOTIDE SEQUENCE [LARGE SCALE GENOMIC DNA]</scope>
    <source>
        <tissue evidence="1">Muscle</tissue>
    </source>
</reference>
<evidence type="ECO:0000313" key="2">
    <source>
        <dbReference type="Proteomes" id="UP000269945"/>
    </source>
</evidence>
<sequence>MVIKVKRIQNMLVLKNLLKSRTWKENGVLFVTYIKAKAHMAYS</sequence>
<keyword evidence="2" id="KW-1185">Reference proteome</keyword>
<dbReference type="Proteomes" id="UP000269945">
    <property type="component" value="Unassembled WGS sequence"/>
</dbReference>
<name>A0A9X9LMC2_GULGU</name>
<dbReference type="EMBL" id="CYRY02007922">
    <property type="protein sequence ID" value="VCW76802.1"/>
    <property type="molecule type" value="Genomic_DNA"/>
</dbReference>
<organism evidence="1 2">
    <name type="scientific">Gulo gulo</name>
    <name type="common">Wolverine</name>
    <name type="synonym">Gluton</name>
    <dbReference type="NCBI Taxonomy" id="48420"/>
    <lineage>
        <taxon>Eukaryota</taxon>
        <taxon>Metazoa</taxon>
        <taxon>Chordata</taxon>
        <taxon>Craniata</taxon>
        <taxon>Vertebrata</taxon>
        <taxon>Euteleostomi</taxon>
        <taxon>Mammalia</taxon>
        <taxon>Eutheria</taxon>
        <taxon>Laurasiatheria</taxon>
        <taxon>Carnivora</taxon>
        <taxon>Caniformia</taxon>
        <taxon>Musteloidea</taxon>
        <taxon>Mustelidae</taxon>
        <taxon>Guloninae</taxon>
        <taxon>Gulo</taxon>
    </lineage>
</organism>
<gene>
    <name evidence="1" type="ORF">BN2614_LOCUS3</name>
</gene>
<evidence type="ECO:0000313" key="1">
    <source>
        <dbReference type="EMBL" id="VCW76802.1"/>
    </source>
</evidence>
<proteinExistence type="predicted"/>
<protein>
    <submittedName>
        <fullName evidence="1">Uncharacterized protein</fullName>
    </submittedName>
</protein>
<comment type="caution">
    <text evidence="1">The sequence shown here is derived from an EMBL/GenBank/DDBJ whole genome shotgun (WGS) entry which is preliminary data.</text>
</comment>
<dbReference type="AlphaFoldDB" id="A0A9X9LMC2"/>